<proteinExistence type="predicted"/>
<organism evidence="2 3">
    <name type="scientific">Virgisporangium ochraceum</name>
    <dbReference type="NCBI Taxonomy" id="65505"/>
    <lineage>
        <taxon>Bacteria</taxon>
        <taxon>Bacillati</taxon>
        <taxon>Actinomycetota</taxon>
        <taxon>Actinomycetes</taxon>
        <taxon>Micromonosporales</taxon>
        <taxon>Micromonosporaceae</taxon>
        <taxon>Virgisporangium</taxon>
    </lineage>
</organism>
<feature type="domain" description="SseB protein N-terminal" evidence="1">
    <location>
        <begin position="21"/>
        <end position="124"/>
    </location>
</feature>
<dbReference type="Proteomes" id="UP000635606">
    <property type="component" value="Unassembled WGS sequence"/>
</dbReference>
<sequence length="402" mass="42975">MTVDTRGRDAPWRPANDTEDAMAQAIAGRNRDAYLAVLAAASLRVLVHGADVGPPRWRTAVEQNRVFMVAFTSREAMRIVIGQVQPHLLLDIGGLATDWPDPAWGLAVDPGLPIGSRLPQHMVRQLAALGAGPAGPPVPPAPAAPVAPAASPAPVAPVPDSGPRNGFQVVLHGAHVARYLEDGHDRVSGIAYRETDTAGLDPAELATLPGGPPPHVLAAEDGAVHVIRWLAFGADAYKPVPGGPMPRHAVTGARLPHGARLVRIGPDGTESVAGEFDAVARRWRADHPSTVDPYRGELDDGWSAGHGDAHHPALPGPDGVHLRSDGGHRLVAWNDVRSLSYRQAWCRWRGDDYAVVGVHNGWLRLERLSDAHGQHCRLHRAWAPGHEIEDPHYVKVDALPTI</sequence>
<protein>
    <recommendedName>
        <fullName evidence="1">SseB protein N-terminal domain-containing protein</fullName>
    </recommendedName>
</protein>
<dbReference type="AlphaFoldDB" id="A0A8J4EFZ1"/>
<evidence type="ECO:0000313" key="2">
    <source>
        <dbReference type="EMBL" id="GIJ70602.1"/>
    </source>
</evidence>
<keyword evidence="3" id="KW-1185">Reference proteome</keyword>
<name>A0A8J4EFZ1_9ACTN</name>
<dbReference type="Pfam" id="PF07179">
    <property type="entry name" value="SseB"/>
    <property type="match status" value="1"/>
</dbReference>
<reference evidence="2" key="1">
    <citation type="submission" date="2021-01" db="EMBL/GenBank/DDBJ databases">
        <title>Whole genome shotgun sequence of Virgisporangium ochraceum NBRC 16418.</title>
        <authorList>
            <person name="Komaki H."/>
            <person name="Tamura T."/>
        </authorList>
    </citation>
    <scope>NUCLEOTIDE SEQUENCE</scope>
    <source>
        <strain evidence="2">NBRC 16418</strain>
    </source>
</reference>
<evidence type="ECO:0000259" key="1">
    <source>
        <dbReference type="Pfam" id="PF07179"/>
    </source>
</evidence>
<evidence type="ECO:0000313" key="3">
    <source>
        <dbReference type="Proteomes" id="UP000635606"/>
    </source>
</evidence>
<comment type="caution">
    <text evidence="2">The sequence shown here is derived from an EMBL/GenBank/DDBJ whole genome shotgun (WGS) entry which is preliminary data.</text>
</comment>
<dbReference type="EMBL" id="BOPH01000082">
    <property type="protein sequence ID" value="GIJ70602.1"/>
    <property type="molecule type" value="Genomic_DNA"/>
</dbReference>
<dbReference type="RefSeq" id="WP_203930502.1">
    <property type="nucleotide sequence ID" value="NZ_BOPH01000082.1"/>
</dbReference>
<accession>A0A8J4EFZ1</accession>
<dbReference type="InterPro" id="IPR009839">
    <property type="entry name" value="SseB_N"/>
</dbReference>
<gene>
    <name evidence="2" type="ORF">Voc01_055190</name>
</gene>